<dbReference type="EMBL" id="BSRI01000002">
    <property type="protein sequence ID" value="GLV58047.1"/>
    <property type="molecule type" value="Genomic_DNA"/>
</dbReference>
<feature type="coiled-coil region" evidence="1">
    <location>
        <begin position="108"/>
        <end position="151"/>
    </location>
</feature>
<evidence type="ECO:0008006" key="4">
    <source>
        <dbReference type="Google" id="ProtNLM"/>
    </source>
</evidence>
<evidence type="ECO:0000256" key="1">
    <source>
        <dbReference type="SAM" id="Coils"/>
    </source>
</evidence>
<gene>
    <name evidence="2" type="ORF">KDH_48810</name>
</gene>
<dbReference type="Proteomes" id="UP001344906">
    <property type="component" value="Unassembled WGS sequence"/>
</dbReference>
<name>A0ABQ6FYH0_9CHLR</name>
<sequence>MLGGEPMRKTLTFVDANQSLEYRQEAFDQRQRALKERCIILQEQRSFLNEQRRAFGQRRLDFLNTVSNMWQENNNCIAWWHGLRQRICQADDLIQMPRRQQVYARLQIEGFQEQLLMLREQRQTIQEQMDIEQKQHSFREIEASYDDLLQQLKERQHFLRERCITYRQLRLDYEEQRLHLCAVRNAKMQQKSSEERVE</sequence>
<comment type="caution">
    <text evidence="2">The sequence shown here is derived from an EMBL/GenBank/DDBJ whole genome shotgun (WGS) entry which is preliminary data.</text>
</comment>
<evidence type="ECO:0000313" key="2">
    <source>
        <dbReference type="EMBL" id="GLV58047.1"/>
    </source>
</evidence>
<organism evidence="2 3">
    <name type="scientific">Dictyobacter halimunensis</name>
    <dbReference type="NCBI Taxonomy" id="3026934"/>
    <lineage>
        <taxon>Bacteria</taxon>
        <taxon>Bacillati</taxon>
        <taxon>Chloroflexota</taxon>
        <taxon>Ktedonobacteria</taxon>
        <taxon>Ktedonobacterales</taxon>
        <taxon>Dictyobacteraceae</taxon>
        <taxon>Dictyobacter</taxon>
    </lineage>
</organism>
<protein>
    <recommendedName>
        <fullName evidence="4">Flagellar FliJ protein</fullName>
    </recommendedName>
</protein>
<proteinExistence type="predicted"/>
<accession>A0ABQ6FYH0</accession>
<keyword evidence="3" id="KW-1185">Reference proteome</keyword>
<evidence type="ECO:0000313" key="3">
    <source>
        <dbReference type="Proteomes" id="UP001344906"/>
    </source>
</evidence>
<keyword evidence="1" id="KW-0175">Coiled coil</keyword>
<reference evidence="2 3" key="1">
    <citation type="submission" date="2023-02" db="EMBL/GenBank/DDBJ databases">
        <title>Dictyobacter halimunensis sp. nov., a new member of the class Ktedonobacteria from forest soil in a geothermal area.</title>
        <authorList>
            <person name="Rachmania M.K."/>
            <person name="Ningsih F."/>
            <person name="Sakai Y."/>
            <person name="Yabe S."/>
            <person name="Yokota A."/>
            <person name="Sjamsuridzal W."/>
        </authorList>
    </citation>
    <scope>NUCLEOTIDE SEQUENCE [LARGE SCALE GENOMIC DNA]</scope>
    <source>
        <strain evidence="2 3">S3.2.2.5</strain>
    </source>
</reference>